<protein>
    <submittedName>
        <fullName evidence="8">Cytochrome c, class I</fullName>
    </submittedName>
</protein>
<evidence type="ECO:0000256" key="4">
    <source>
        <dbReference type="ARBA" id="ARBA00022982"/>
    </source>
</evidence>
<keyword evidence="4" id="KW-0249">Electron transport</keyword>
<gene>
    <name evidence="8" type="ordered locus">Cvib_0220</name>
</gene>
<evidence type="ECO:0000256" key="2">
    <source>
        <dbReference type="ARBA" id="ARBA00022617"/>
    </source>
</evidence>
<evidence type="ECO:0000313" key="8">
    <source>
        <dbReference type="EMBL" id="ABP36242.1"/>
    </source>
</evidence>
<dbReference type="OrthoDB" id="9811281at2"/>
<dbReference type="PROSITE" id="PS51257">
    <property type="entry name" value="PROKAR_LIPOPROTEIN"/>
    <property type="match status" value="1"/>
</dbReference>
<keyword evidence="2 6" id="KW-0349">Heme</keyword>
<reference evidence="8" key="1">
    <citation type="submission" date="2007-03" db="EMBL/GenBank/DDBJ databases">
        <title>Complete sequence of Prosthecochloris vibrioformis DSM 265.</title>
        <authorList>
            <consortium name="US DOE Joint Genome Institute"/>
            <person name="Copeland A."/>
            <person name="Lucas S."/>
            <person name="Lapidus A."/>
            <person name="Barry K."/>
            <person name="Detter J.C."/>
            <person name="Glavina del Rio T."/>
            <person name="Hammon N."/>
            <person name="Israni S."/>
            <person name="Pitluck S."/>
            <person name="Schmutz J."/>
            <person name="Larimer F."/>
            <person name="Land M."/>
            <person name="Hauser L."/>
            <person name="Mikhailova N."/>
            <person name="Li T."/>
            <person name="Overmann J."/>
            <person name="Schuster S.C."/>
            <person name="Bryant D.A."/>
            <person name="Richardson P."/>
        </authorList>
    </citation>
    <scope>NUCLEOTIDE SEQUENCE [LARGE SCALE GENOMIC DNA]</scope>
    <source>
        <strain evidence="8">DSM 265</strain>
    </source>
</reference>
<dbReference type="GO" id="GO:0005506">
    <property type="term" value="F:iron ion binding"/>
    <property type="evidence" value="ECO:0007669"/>
    <property type="project" value="InterPro"/>
</dbReference>
<dbReference type="Pfam" id="PF13442">
    <property type="entry name" value="Cytochrome_CBB3"/>
    <property type="match status" value="1"/>
</dbReference>
<accession>A4SCN3</accession>
<name>A4SCN3_CHLPM</name>
<dbReference type="PROSITE" id="PS51007">
    <property type="entry name" value="CYTC"/>
    <property type="match status" value="1"/>
</dbReference>
<dbReference type="AlphaFoldDB" id="A4SCN3"/>
<evidence type="ECO:0000256" key="5">
    <source>
        <dbReference type="ARBA" id="ARBA00023004"/>
    </source>
</evidence>
<evidence type="ECO:0000256" key="3">
    <source>
        <dbReference type="ARBA" id="ARBA00022723"/>
    </source>
</evidence>
<proteinExistence type="predicted"/>
<feature type="domain" description="Cytochrome c" evidence="7">
    <location>
        <begin position="52"/>
        <end position="136"/>
    </location>
</feature>
<dbReference type="InterPro" id="IPR002323">
    <property type="entry name" value="Cyt_CIE"/>
</dbReference>
<evidence type="ECO:0000259" key="7">
    <source>
        <dbReference type="PROSITE" id="PS51007"/>
    </source>
</evidence>
<dbReference type="HOGENOM" id="CLU_082349_3_1_10"/>
<organism evidence="8">
    <name type="scientific">Chlorobium phaeovibrioides (strain DSM 265 / 1930)</name>
    <name type="common">Prosthecochloris vibrioformis (strain DSM 265)</name>
    <dbReference type="NCBI Taxonomy" id="290318"/>
    <lineage>
        <taxon>Bacteria</taxon>
        <taxon>Pseudomonadati</taxon>
        <taxon>Chlorobiota</taxon>
        <taxon>Chlorobiia</taxon>
        <taxon>Chlorobiales</taxon>
        <taxon>Chlorobiaceae</taxon>
        <taxon>Chlorobium/Pelodictyon group</taxon>
        <taxon>Chlorobium</taxon>
    </lineage>
</organism>
<dbReference type="STRING" id="290318.Cvib_0220"/>
<dbReference type="InterPro" id="IPR009056">
    <property type="entry name" value="Cyt_c-like_dom"/>
</dbReference>
<dbReference type="PRINTS" id="PR00607">
    <property type="entry name" value="CYTCHROMECIE"/>
</dbReference>
<evidence type="ECO:0000256" key="1">
    <source>
        <dbReference type="ARBA" id="ARBA00022448"/>
    </source>
</evidence>
<dbReference type="PANTHER" id="PTHR40942">
    <property type="match status" value="1"/>
</dbReference>
<keyword evidence="3 6" id="KW-0479">Metal-binding</keyword>
<keyword evidence="1" id="KW-0813">Transport</keyword>
<evidence type="ECO:0000256" key="6">
    <source>
        <dbReference type="PROSITE-ProRule" id="PRU00433"/>
    </source>
</evidence>
<dbReference type="InterPro" id="IPR036909">
    <property type="entry name" value="Cyt_c-like_dom_sf"/>
</dbReference>
<dbReference type="EMBL" id="CP000607">
    <property type="protein sequence ID" value="ABP36242.1"/>
    <property type="molecule type" value="Genomic_DNA"/>
</dbReference>
<dbReference type="GO" id="GO:0009055">
    <property type="term" value="F:electron transfer activity"/>
    <property type="evidence" value="ECO:0007669"/>
    <property type="project" value="InterPro"/>
</dbReference>
<dbReference type="Gene3D" id="1.10.760.10">
    <property type="entry name" value="Cytochrome c-like domain"/>
    <property type="match status" value="1"/>
</dbReference>
<dbReference type="KEGG" id="pvi:Cvib_0220"/>
<dbReference type="PANTHER" id="PTHR40942:SF4">
    <property type="entry name" value="CYTOCHROME C5"/>
    <property type="match status" value="1"/>
</dbReference>
<dbReference type="SUPFAM" id="SSF46626">
    <property type="entry name" value="Cytochrome c"/>
    <property type="match status" value="1"/>
</dbReference>
<keyword evidence="5 6" id="KW-0408">Iron</keyword>
<dbReference type="GO" id="GO:0020037">
    <property type="term" value="F:heme binding"/>
    <property type="evidence" value="ECO:0007669"/>
    <property type="project" value="InterPro"/>
</dbReference>
<sequence length="137" mass="13925">MKKFLPFLTIGFVVLGGCGLEKPPATLEFPGEHEGAANEAVEAAAPEAPLDPALAAGKAVYDMSCAACHDAGMMGAPKPGDKAAWADRVAQGLDVMKQKSIDGFTGAAGMMPAKGGNMDLTDEEVGGAVAWMASTVE</sequence>
<dbReference type="eggNOG" id="COG3245">
    <property type="taxonomic scope" value="Bacteria"/>
</dbReference>